<evidence type="ECO:0000313" key="2">
    <source>
        <dbReference type="Proteomes" id="UP000077275"/>
    </source>
</evidence>
<organism evidence="1 2">
    <name type="scientific">Methanobrevibacter cuticularis</name>
    <dbReference type="NCBI Taxonomy" id="47311"/>
    <lineage>
        <taxon>Archaea</taxon>
        <taxon>Methanobacteriati</taxon>
        <taxon>Methanobacteriota</taxon>
        <taxon>Methanomada group</taxon>
        <taxon>Methanobacteria</taxon>
        <taxon>Methanobacteriales</taxon>
        <taxon>Methanobacteriaceae</taxon>
        <taxon>Methanobrevibacter</taxon>
    </lineage>
</organism>
<reference evidence="1 2" key="1">
    <citation type="submission" date="2016-04" db="EMBL/GenBank/DDBJ databases">
        <title>Genome sequence of Methanobrevibacter cuticularis DSM 11139.</title>
        <authorList>
            <person name="Poehlein A."/>
            <person name="Seedorf H."/>
            <person name="Daniel R."/>
        </authorList>
    </citation>
    <scope>NUCLEOTIDE SEQUENCE [LARGE SCALE GENOMIC DNA]</scope>
    <source>
        <strain evidence="1 2">DSM 11139</strain>
    </source>
</reference>
<dbReference type="PATRIC" id="fig|47311.3.peg.1544"/>
<dbReference type="STRING" id="47311.MBCUT_14130"/>
<dbReference type="AlphaFoldDB" id="A0A166DGL5"/>
<keyword evidence="2" id="KW-1185">Reference proteome</keyword>
<protein>
    <submittedName>
        <fullName evidence="1">Uncharacterized protein</fullName>
    </submittedName>
</protein>
<comment type="caution">
    <text evidence="1">The sequence shown here is derived from an EMBL/GenBank/DDBJ whole genome shotgun (WGS) entry which is preliminary data.</text>
</comment>
<proteinExistence type="predicted"/>
<dbReference type="EMBL" id="LWMW01000114">
    <property type="protein sequence ID" value="KZX15578.1"/>
    <property type="molecule type" value="Genomic_DNA"/>
</dbReference>
<accession>A0A166DGL5</accession>
<dbReference type="Proteomes" id="UP000077275">
    <property type="component" value="Unassembled WGS sequence"/>
</dbReference>
<gene>
    <name evidence="1" type="ORF">MBCUT_14130</name>
</gene>
<evidence type="ECO:0000313" key="1">
    <source>
        <dbReference type="EMBL" id="KZX15578.1"/>
    </source>
</evidence>
<name>A0A166DGL5_9EURY</name>
<sequence length="58" mass="6519">MEKVLLRILAKMREFVEIARDTKFKLSAHPGAGNPASAKLFENIGLDSFNLSVTSRWI</sequence>